<feature type="domain" description="Lipoyl-binding" evidence="5">
    <location>
        <begin position="62"/>
        <end position="144"/>
    </location>
</feature>
<evidence type="ECO:0000313" key="7">
    <source>
        <dbReference type="Proteomes" id="UP001159428"/>
    </source>
</evidence>
<comment type="subcellular location">
    <subcellularLocation>
        <location evidence="4">Mitochondrion</location>
    </subcellularLocation>
</comment>
<sequence>MLAMKAAINVKPTCGHAHGCCSAGELEPSASQEIQLVLVVEYGYLQRKYTKKHEWISVDSGIGSIGVTDYAQKELGEVVYAQLPEVEDTFNIGDEIGALESVKAAADIYSPAKGEVSEINGELESNPGLVNESPYDKGWLVKMKVEELADDLLSEEEYNDLVKSIDH</sequence>
<dbReference type="CDD" id="cd06848">
    <property type="entry name" value="GCS_H"/>
    <property type="match status" value="1"/>
</dbReference>
<comment type="caution">
    <text evidence="6">The sequence shown here is derived from an EMBL/GenBank/DDBJ whole genome shotgun (WGS) entry which is preliminary data.</text>
</comment>
<comment type="cofactor">
    <cofactor evidence="4">
        <name>(R)-lipoate</name>
        <dbReference type="ChEBI" id="CHEBI:83088"/>
    </cofactor>
    <text evidence="4">Binds 1 lipoyl cofactor covalently.</text>
</comment>
<dbReference type="AlphaFoldDB" id="A0AAU9W1Q1"/>
<dbReference type="Pfam" id="PF01597">
    <property type="entry name" value="GCV_H"/>
    <property type="match status" value="1"/>
</dbReference>
<dbReference type="SUPFAM" id="SSF51230">
    <property type="entry name" value="Single hybrid motif"/>
    <property type="match status" value="1"/>
</dbReference>
<name>A0AAU9W1Q1_9CNID</name>
<dbReference type="Proteomes" id="UP001159428">
    <property type="component" value="Unassembled WGS sequence"/>
</dbReference>
<evidence type="ECO:0000256" key="2">
    <source>
        <dbReference type="ARBA" id="ARBA00022823"/>
    </source>
</evidence>
<evidence type="ECO:0000259" key="5">
    <source>
        <dbReference type="PROSITE" id="PS50968"/>
    </source>
</evidence>
<dbReference type="Gene3D" id="2.40.50.100">
    <property type="match status" value="1"/>
</dbReference>
<dbReference type="PANTHER" id="PTHR11715:SF3">
    <property type="entry name" value="GLYCINE CLEAVAGE SYSTEM H PROTEIN-RELATED"/>
    <property type="match status" value="1"/>
</dbReference>
<evidence type="ECO:0000256" key="4">
    <source>
        <dbReference type="RuleBase" id="RU364055"/>
    </source>
</evidence>
<organism evidence="6 7">
    <name type="scientific">Pocillopora meandrina</name>
    <dbReference type="NCBI Taxonomy" id="46732"/>
    <lineage>
        <taxon>Eukaryota</taxon>
        <taxon>Metazoa</taxon>
        <taxon>Cnidaria</taxon>
        <taxon>Anthozoa</taxon>
        <taxon>Hexacorallia</taxon>
        <taxon>Scleractinia</taxon>
        <taxon>Astrocoeniina</taxon>
        <taxon>Pocilloporidae</taxon>
        <taxon>Pocillopora</taxon>
    </lineage>
</organism>
<comment type="similarity">
    <text evidence="1 4">Belongs to the GcvH family.</text>
</comment>
<keyword evidence="7" id="KW-1185">Reference proteome</keyword>
<dbReference type="GO" id="GO:0019464">
    <property type="term" value="P:glycine decarboxylation via glycine cleavage system"/>
    <property type="evidence" value="ECO:0007669"/>
    <property type="project" value="UniProtKB-UniRule"/>
</dbReference>
<evidence type="ECO:0000256" key="3">
    <source>
        <dbReference type="PIRSR" id="PIRSR617453-50"/>
    </source>
</evidence>
<dbReference type="EMBL" id="CALNXJ010000006">
    <property type="protein sequence ID" value="CAH3041551.1"/>
    <property type="molecule type" value="Genomic_DNA"/>
</dbReference>
<dbReference type="InterPro" id="IPR011053">
    <property type="entry name" value="Single_hybrid_motif"/>
</dbReference>
<feature type="modified residue" description="N6-lipoyllysine" evidence="3">
    <location>
        <position position="103"/>
    </location>
</feature>
<comment type="subunit">
    <text evidence="4">The glycine cleavage system is composed of four proteins: P, T, L and H.</text>
</comment>
<keyword evidence="2 3" id="KW-0450">Lipoyl</keyword>
<evidence type="ECO:0000313" key="6">
    <source>
        <dbReference type="EMBL" id="CAH3041551.1"/>
    </source>
</evidence>
<dbReference type="GO" id="GO:0009249">
    <property type="term" value="P:protein lipoylation"/>
    <property type="evidence" value="ECO:0007669"/>
    <property type="project" value="TreeGrafter"/>
</dbReference>
<accession>A0AAU9W1Q1</accession>
<proteinExistence type="inferred from homology"/>
<dbReference type="NCBIfam" id="TIGR00527">
    <property type="entry name" value="gcvH"/>
    <property type="match status" value="1"/>
</dbReference>
<dbReference type="InterPro" id="IPR002930">
    <property type="entry name" value="GCV_H"/>
</dbReference>
<dbReference type="HAMAP" id="MF_00272">
    <property type="entry name" value="GcvH"/>
    <property type="match status" value="1"/>
</dbReference>
<dbReference type="InterPro" id="IPR000089">
    <property type="entry name" value="Biotin_lipoyl"/>
</dbReference>
<dbReference type="GO" id="GO:0005739">
    <property type="term" value="C:mitochondrion"/>
    <property type="evidence" value="ECO:0007669"/>
    <property type="project" value="UniProtKB-SubCell"/>
</dbReference>
<keyword evidence="4" id="KW-0496">Mitochondrion</keyword>
<dbReference type="PROSITE" id="PS50968">
    <property type="entry name" value="BIOTINYL_LIPOYL"/>
    <property type="match status" value="1"/>
</dbReference>
<comment type="function">
    <text evidence="4">The H protein shuttles the methylamine group of glycine from the P protein to the T protein.</text>
</comment>
<protein>
    <recommendedName>
        <fullName evidence="4">Glycine cleavage system H protein</fullName>
    </recommendedName>
</protein>
<dbReference type="InterPro" id="IPR017453">
    <property type="entry name" value="GCV_H_sub"/>
</dbReference>
<gene>
    <name evidence="6" type="ORF">PMEA_00029266</name>
</gene>
<dbReference type="GO" id="GO:0005960">
    <property type="term" value="C:glycine cleavage complex"/>
    <property type="evidence" value="ECO:0007669"/>
    <property type="project" value="UniProtKB-UniRule"/>
</dbReference>
<dbReference type="InterPro" id="IPR033753">
    <property type="entry name" value="GCV_H/Fam206"/>
</dbReference>
<reference evidence="6 7" key="1">
    <citation type="submission" date="2022-05" db="EMBL/GenBank/DDBJ databases">
        <authorList>
            <consortium name="Genoscope - CEA"/>
            <person name="William W."/>
        </authorList>
    </citation>
    <scope>NUCLEOTIDE SEQUENCE [LARGE SCALE GENOMIC DNA]</scope>
</reference>
<evidence type="ECO:0000256" key="1">
    <source>
        <dbReference type="ARBA" id="ARBA00009249"/>
    </source>
</evidence>
<keyword evidence="4" id="KW-0809">Transit peptide</keyword>
<dbReference type="NCBIfam" id="NF002270">
    <property type="entry name" value="PRK01202.1"/>
    <property type="match status" value="1"/>
</dbReference>
<dbReference type="PANTHER" id="PTHR11715">
    <property type="entry name" value="GLYCINE CLEAVAGE SYSTEM H PROTEIN"/>
    <property type="match status" value="1"/>
</dbReference>